<dbReference type="EMBL" id="JBGBDC010000005">
    <property type="protein sequence ID" value="MEY2251989.1"/>
    <property type="molecule type" value="Genomic_DNA"/>
</dbReference>
<accession>A0ABV4B3F6</accession>
<evidence type="ECO:0000313" key="1">
    <source>
        <dbReference type="EMBL" id="MEY2251989.1"/>
    </source>
</evidence>
<gene>
    <name evidence="1" type="ORF">AB7A72_13310</name>
</gene>
<evidence type="ECO:0000313" key="2">
    <source>
        <dbReference type="Proteomes" id="UP001562178"/>
    </source>
</evidence>
<keyword evidence="2" id="KW-1185">Reference proteome</keyword>
<reference evidence="1 2" key="1">
    <citation type="journal article" date="2016" name="Int. J. Syst. Evol. Microbiol.">
        <title>Description of Comamonas sediminis sp. nov., isolated from lagoon sediments.</title>
        <authorList>
            <person name="Subhash Y."/>
            <person name="Bang J.J."/>
            <person name="You T.H."/>
            <person name="Lee S.S."/>
        </authorList>
    </citation>
    <scope>NUCLEOTIDE SEQUENCE [LARGE SCALE GENOMIC DNA]</scope>
    <source>
        <strain evidence="1 2">JCM 31169</strain>
    </source>
</reference>
<dbReference type="RefSeq" id="WP_369460247.1">
    <property type="nucleotide sequence ID" value="NZ_JBGBDC010000005.1"/>
</dbReference>
<organism evidence="1 2">
    <name type="scientific">Comamonas sediminis</name>
    <dbReference type="NCBI Taxonomy" id="1783360"/>
    <lineage>
        <taxon>Bacteria</taxon>
        <taxon>Pseudomonadati</taxon>
        <taxon>Pseudomonadota</taxon>
        <taxon>Betaproteobacteria</taxon>
        <taxon>Burkholderiales</taxon>
        <taxon>Comamonadaceae</taxon>
        <taxon>Comamonas</taxon>
    </lineage>
</organism>
<protein>
    <submittedName>
        <fullName evidence="1">Uncharacterized protein</fullName>
    </submittedName>
</protein>
<name>A0ABV4B3F6_9BURK</name>
<comment type="caution">
    <text evidence="1">The sequence shown here is derived from an EMBL/GenBank/DDBJ whole genome shotgun (WGS) entry which is preliminary data.</text>
</comment>
<dbReference type="Proteomes" id="UP001562178">
    <property type="component" value="Unassembled WGS sequence"/>
</dbReference>
<proteinExistence type="predicted"/>
<sequence>MVEAGDALGLAAGMAGRILDETRGPIDKAAAELLRDDAPHIQSNPPHLRVALAMRHIVMAEMLERRR</sequence>